<proteinExistence type="predicted"/>
<dbReference type="Pfam" id="PF01522">
    <property type="entry name" value="Polysacc_deac_1"/>
    <property type="match status" value="1"/>
</dbReference>
<feature type="chain" id="PRO_5007836896" evidence="1">
    <location>
        <begin position="25"/>
        <end position="239"/>
    </location>
</feature>
<dbReference type="PANTHER" id="PTHR10587">
    <property type="entry name" value="GLYCOSYL TRANSFERASE-RELATED"/>
    <property type="match status" value="1"/>
</dbReference>
<dbReference type="InterPro" id="IPR050248">
    <property type="entry name" value="Polysacc_deacetylase_ArnD"/>
</dbReference>
<accession>A0A162L9C1</accession>
<dbReference type="Gene3D" id="3.20.20.370">
    <property type="entry name" value="Glycoside hydrolase/deacetylase"/>
    <property type="match status" value="1"/>
</dbReference>
<dbReference type="EMBL" id="LITT01000026">
    <property type="protein sequence ID" value="OAA86278.1"/>
    <property type="molecule type" value="Genomic_DNA"/>
</dbReference>
<protein>
    <submittedName>
        <fullName evidence="3">Peptidoglycan-N-acetylmuramic acid deacetylase PdaA</fullName>
        <ecNumber evidence="3">3.5.1.-</ecNumber>
    </submittedName>
</protein>
<feature type="domain" description="NodB homology" evidence="2">
    <location>
        <begin position="37"/>
        <end position="224"/>
    </location>
</feature>
<evidence type="ECO:0000256" key="1">
    <source>
        <dbReference type="SAM" id="SignalP"/>
    </source>
</evidence>
<dbReference type="GO" id="GO:0005975">
    <property type="term" value="P:carbohydrate metabolic process"/>
    <property type="evidence" value="ECO:0007669"/>
    <property type="project" value="InterPro"/>
</dbReference>
<dbReference type="EC" id="3.5.1.-" evidence="3"/>
<dbReference type="CDD" id="cd10944">
    <property type="entry name" value="CE4_SmPgdA_like"/>
    <property type="match status" value="1"/>
</dbReference>
<dbReference type="PANTHER" id="PTHR10587:SF125">
    <property type="entry name" value="POLYSACCHARIDE DEACETYLASE YHEN-RELATED"/>
    <property type="match status" value="1"/>
</dbReference>
<keyword evidence="1" id="KW-0732">Signal</keyword>
<dbReference type="GO" id="GO:0016810">
    <property type="term" value="F:hydrolase activity, acting on carbon-nitrogen (but not peptide) bonds"/>
    <property type="evidence" value="ECO:0007669"/>
    <property type="project" value="InterPro"/>
</dbReference>
<dbReference type="PATRIC" id="fig|1538.10.peg.2839"/>
<dbReference type="OrthoDB" id="258610at2"/>
<dbReference type="InterPro" id="IPR002509">
    <property type="entry name" value="NODB_dom"/>
</dbReference>
<dbReference type="InterPro" id="IPR011330">
    <property type="entry name" value="Glyco_hydro/deAcase_b/a-brl"/>
</dbReference>
<dbReference type="AlphaFoldDB" id="A0A162L9C1"/>
<gene>
    <name evidence="3" type="primary">pdaA_2</name>
    <name evidence="3" type="ORF">WY13_02463</name>
</gene>
<organism evidence="3 4">
    <name type="scientific">Clostridium ljungdahlii</name>
    <dbReference type="NCBI Taxonomy" id="1538"/>
    <lineage>
        <taxon>Bacteria</taxon>
        <taxon>Bacillati</taxon>
        <taxon>Bacillota</taxon>
        <taxon>Clostridia</taxon>
        <taxon>Eubacteriales</taxon>
        <taxon>Clostridiaceae</taxon>
        <taxon>Clostridium</taxon>
    </lineage>
</organism>
<reference evidence="3 4" key="1">
    <citation type="journal article" date="2015" name="Biotechnol. Bioeng.">
        <title>Genome sequence and phenotypic characterization of Caulobacter segnis.</title>
        <authorList>
            <person name="Patel S."/>
            <person name="Fletcher B."/>
            <person name="Scott D.C."/>
            <person name="Ely B."/>
        </authorList>
    </citation>
    <scope>NUCLEOTIDE SEQUENCE [LARGE SCALE GENOMIC DNA]</scope>
    <source>
        <strain evidence="3 4">ERI-2</strain>
    </source>
</reference>
<dbReference type="Proteomes" id="UP000077407">
    <property type="component" value="Unassembled WGS sequence"/>
</dbReference>
<name>A0A162L9C1_9CLOT</name>
<feature type="signal peptide" evidence="1">
    <location>
        <begin position="1"/>
        <end position="24"/>
    </location>
</feature>
<evidence type="ECO:0000313" key="4">
    <source>
        <dbReference type="Proteomes" id="UP000077407"/>
    </source>
</evidence>
<sequence>MKVKYFLLTIFYILCISLNSTVSAFSPNISNEISCSKTIYLTFDDGPSTEVTPKILDILKEENVKATFFLIGCKIQGREDIVKRIFNEGSSIGLHTYTHKSSKIYSNSDSFLDEMNKTGIEVKKVVGFAPKIIRFPTGSNGHLTNSLLEKLHSSGYKIYDWNLSLSDGIDYNTSVDKLYREGTEKCVNPNKIFLLAHCDGQNKNTCVVLSKIIKHYKELGYEFKTITENTPEYHFRVKR</sequence>
<dbReference type="SUPFAM" id="SSF88713">
    <property type="entry name" value="Glycoside hydrolase/deacetylase"/>
    <property type="match status" value="1"/>
</dbReference>
<dbReference type="RefSeq" id="WP_063555879.1">
    <property type="nucleotide sequence ID" value="NZ_LITT01000026.1"/>
</dbReference>
<keyword evidence="3" id="KW-0378">Hydrolase</keyword>
<comment type="caution">
    <text evidence="3">The sequence shown here is derived from an EMBL/GenBank/DDBJ whole genome shotgun (WGS) entry which is preliminary data.</text>
</comment>
<evidence type="ECO:0000313" key="3">
    <source>
        <dbReference type="EMBL" id="OAA86278.1"/>
    </source>
</evidence>
<dbReference type="PROSITE" id="PS51677">
    <property type="entry name" value="NODB"/>
    <property type="match status" value="1"/>
</dbReference>
<evidence type="ECO:0000259" key="2">
    <source>
        <dbReference type="PROSITE" id="PS51677"/>
    </source>
</evidence>